<evidence type="ECO:0008006" key="15">
    <source>
        <dbReference type="Google" id="ProtNLM"/>
    </source>
</evidence>
<feature type="compositionally biased region" description="Polar residues" evidence="10">
    <location>
        <begin position="606"/>
        <end position="624"/>
    </location>
</feature>
<keyword evidence="6" id="KW-0378">Hydrolase</keyword>
<dbReference type="GO" id="GO:0046872">
    <property type="term" value="F:metal ion binding"/>
    <property type="evidence" value="ECO:0007669"/>
    <property type="project" value="UniProtKB-KW"/>
</dbReference>
<dbReference type="SMART" id="SM00279">
    <property type="entry name" value="HhH2"/>
    <property type="match status" value="1"/>
</dbReference>
<dbReference type="GO" id="GO:0006281">
    <property type="term" value="P:DNA repair"/>
    <property type="evidence" value="ECO:0007669"/>
    <property type="project" value="UniProtKB-KW"/>
</dbReference>
<keyword evidence="2" id="KW-0540">Nuclease</keyword>
<comment type="cofactor">
    <cofactor evidence="1">
        <name>Mg(2+)</name>
        <dbReference type="ChEBI" id="CHEBI:18420"/>
    </cofactor>
</comment>
<keyword evidence="7" id="KW-0460">Magnesium</keyword>
<evidence type="ECO:0000256" key="3">
    <source>
        <dbReference type="ARBA" id="ARBA00022723"/>
    </source>
</evidence>
<name>A0ABD1YX21_9MARC</name>
<dbReference type="Gene3D" id="1.10.150.20">
    <property type="entry name" value="5' to 3' exonuclease, C-terminal subdomain"/>
    <property type="match status" value="1"/>
</dbReference>
<reference evidence="13 14" key="1">
    <citation type="submission" date="2024-09" db="EMBL/GenBank/DDBJ databases">
        <title>Chromosome-scale assembly of Riccia fluitans.</title>
        <authorList>
            <person name="Paukszto L."/>
            <person name="Sawicki J."/>
            <person name="Karawczyk K."/>
            <person name="Piernik-Szablinska J."/>
            <person name="Szczecinska M."/>
            <person name="Mazdziarz M."/>
        </authorList>
    </citation>
    <scope>NUCLEOTIDE SEQUENCE [LARGE SCALE GENOMIC DNA]</scope>
    <source>
        <strain evidence="13">Rf_01</strain>
        <tissue evidence="13">Aerial parts of the thallus</tissue>
    </source>
</reference>
<dbReference type="GO" id="GO:0048256">
    <property type="term" value="F:flap endonuclease activity"/>
    <property type="evidence" value="ECO:0007669"/>
    <property type="project" value="UniProtKB-ARBA"/>
</dbReference>
<dbReference type="Gene3D" id="3.40.50.1010">
    <property type="entry name" value="5'-nuclease"/>
    <property type="match status" value="1"/>
</dbReference>
<sequence>MGIGKGFWDEMRPLARMEDLSFLRGKKLAIDLSYWLVQQQTALKDQYVRKPHLRLTFYRVVKLVAKVGALPVFVVDGEPPALKHGVRMKRFKRFADMDTSLLSEFLTSEETCGSRNGMFEENVEECVTLLDLLGMPVLRAQGEAESLCAALNREGLVDACVSPDSDALVHGAKCVIKSLQLENKNKGPEVELYRAVDLEMSMGLRRKHLVALALLVGCDYSPEGVPGVGCTSALRLLKCFVESEILDRLRAWGRGELSVQDEVEVEAVDNAAGNLSSVTHCSKCGHPGNKKEHTNSGCRECISSSTDVCDLTDCTPKHKDFRCSCPFCLQKAKKKREKRSNEWWAKICHKISTTPGFPDEEIISLFLTSEIATGEDISSYSSVIKWRVPSVEQLEIFLQNQLFWEPIYVRQKILPLFTHFYLTELAAMPTSAPTCNSKPLLLGAYAPLCIQRIKIEQGEPLYRLTWKSMKEGMDGQQWFGLKGESKRRRTGEVAGNDLEEVEPVEGEAEENGSCFTTDENMEVVKAACPDLVARLDTEQEEKHAARARVTKKKKVDTSLEKQSSILSFFKHEKQVRNTGTGCGKGSVEELSPHTPDKRLVGPGSKGSESLITSLNSKSGTTKFSLVSPAPIPGTPRRKVSKPVARRLSFEQSQT</sequence>
<dbReference type="EMBL" id="JBHFFA010000003">
    <property type="protein sequence ID" value="KAL2635328.1"/>
    <property type="molecule type" value="Genomic_DNA"/>
</dbReference>
<keyword evidence="4" id="KW-0255">Endonuclease</keyword>
<feature type="compositionally biased region" description="Basic residues" evidence="10">
    <location>
        <begin position="635"/>
        <end position="644"/>
    </location>
</feature>
<keyword evidence="3" id="KW-0479">Metal-binding</keyword>
<dbReference type="Pfam" id="PF00867">
    <property type="entry name" value="XPG_I"/>
    <property type="match status" value="1"/>
</dbReference>
<evidence type="ECO:0000256" key="8">
    <source>
        <dbReference type="ARBA" id="ARBA00023204"/>
    </source>
</evidence>
<feature type="compositionally biased region" description="Acidic residues" evidence="10">
    <location>
        <begin position="497"/>
        <end position="510"/>
    </location>
</feature>
<dbReference type="InterPro" id="IPR006084">
    <property type="entry name" value="XPG/Rad2"/>
</dbReference>
<feature type="domain" description="XPG-I" evidence="11">
    <location>
        <begin position="131"/>
        <end position="204"/>
    </location>
</feature>
<feature type="compositionally biased region" description="Basic and acidic residues" evidence="10">
    <location>
        <begin position="586"/>
        <end position="599"/>
    </location>
</feature>
<dbReference type="Proteomes" id="UP001605036">
    <property type="component" value="Unassembled WGS sequence"/>
</dbReference>
<evidence type="ECO:0000259" key="11">
    <source>
        <dbReference type="SMART" id="SM00484"/>
    </source>
</evidence>
<dbReference type="SMART" id="SM00484">
    <property type="entry name" value="XPGI"/>
    <property type="match status" value="1"/>
</dbReference>
<feature type="region of interest" description="Disordered" evidence="10">
    <location>
        <begin position="576"/>
        <end position="654"/>
    </location>
</feature>
<keyword evidence="5" id="KW-0227">DNA damage</keyword>
<dbReference type="FunFam" id="1.10.150.20:FF:000030">
    <property type="entry name" value="Flap endonuclease GEN-like 1"/>
    <property type="match status" value="1"/>
</dbReference>
<evidence type="ECO:0000256" key="10">
    <source>
        <dbReference type="SAM" id="MobiDB-lite"/>
    </source>
</evidence>
<dbReference type="PANTHER" id="PTHR11081">
    <property type="entry name" value="FLAP ENDONUCLEASE FAMILY MEMBER"/>
    <property type="match status" value="1"/>
</dbReference>
<organism evidence="13 14">
    <name type="scientific">Riccia fluitans</name>
    <dbReference type="NCBI Taxonomy" id="41844"/>
    <lineage>
        <taxon>Eukaryota</taxon>
        <taxon>Viridiplantae</taxon>
        <taxon>Streptophyta</taxon>
        <taxon>Embryophyta</taxon>
        <taxon>Marchantiophyta</taxon>
        <taxon>Marchantiopsida</taxon>
        <taxon>Marchantiidae</taxon>
        <taxon>Marchantiales</taxon>
        <taxon>Ricciaceae</taxon>
        <taxon>Riccia</taxon>
    </lineage>
</organism>
<evidence type="ECO:0000313" key="13">
    <source>
        <dbReference type="EMBL" id="KAL2635328.1"/>
    </source>
</evidence>
<dbReference type="AlphaFoldDB" id="A0ABD1YX21"/>
<feature type="region of interest" description="Disordered" evidence="10">
    <location>
        <begin position="489"/>
        <end position="512"/>
    </location>
</feature>
<gene>
    <name evidence="13" type="ORF">R1flu_006807</name>
</gene>
<protein>
    <recommendedName>
        <fullName evidence="15">Flap endonuclease GEN-like 1</fullName>
    </recommendedName>
</protein>
<dbReference type="InterPro" id="IPR036279">
    <property type="entry name" value="5-3_exonuclease_C_sf"/>
</dbReference>
<dbReference type="CDD" id="cd09869">
    <property type="entry name" value="PIN_GEN1"/>
    <property type="match status" value="1"/>
</dbReference>
<dbReference type="PRINTS" id="PR00853">
    <property type="entry name" value="XPGRADSUPER"/>
</dbReference>
<evidence type="ECO:0000256" key="5">
    <source>
        <dbReference type="ARBA" id="ARBA00022763"/>
    </source>
</evidence>
<evidence type="ECO:0000256" key="7">
    <source>
        <dbReference type="ARBA" id="ARBA00022842"/>
    </source>
</evidence>
<evidence type="ECO:0000256" key="2">
    <source>
        <dbReference type="ARBA" id="ARBA00022722"/>
    </source>
</evidence>
<evidence type="ECO:0000256" key="1">
    <source>
        <dbReference type="ARBA" id="ARBA00001946"/>
    </source>
</evidence>
<evidence type="ECO:0000259" key="12">
    <source>
        <dbReference type="SMART" id="SM00485"/>
    </source>
</evidence>
<dbReference type="SUPFAM" id="SSF88723">
    <property type="entry name" value="PIN domain-like"/>
    <property type="match status" value="1"/>
</dbReference>
<evidence type="ECO:0000313" key="14">
    <source>
        <dbReference type="Proteomes" id="UP001605036"/>
    </source>
</evidence>
<dbReference type="SMART" id="SM00485">
    <property type="entry name" value="XPGN"/>
    <property type="match status" value="1"/>
</dbReference>
<feature type="domain" description="XPG N-terminal" evidence="12">
    <location>
        <begin position="1"/>
        <end position="97"/>
    </location>
</feature>
<proteinExistence type="inferred from homology"/>
<dbReference type="InterPro" id="IPR008918">
    <property type="entry name" value="HhH2"/>
</dbReference>
<dbReference type="Pfam" id="PF00752">
    <property type="entry name" value="XPG_N"/>
    <property type="match status" value="1"/>
</dbReference>
<accession>A0ABD1YX21</accession>
<dbReference type="InterPro" id="IPR006086">
    <property type="entry name" value="XPG-I_dom"/>
</dbReference>
<dbReference type="InterPro" id="IPR029060">
    <property type="entry name" value="PIN-like_dom_sf"/>
</dbReference>
<dbReference type="InterPro" id="IPR006085">
    <property type="entry name" value="XPG_DNA_repair_N"/>
</dbReference>
<dbReference type="SUPFAM" id="SSF47807">
    <property type="entry name" value="5' to 3' exonuclease, C-terminal subdomain"/>
    <property type="match status" value="1"/>
</dbReference>
<keyword evidence="14" id="KW-1185">Reference proteome</keyword>
<evidence type="ECO:0000256" key="4">
    <source>
        <dbReference type="ARBA" id="ARBA00022759"/>
    </source>
</evidence>
<comment type="similarity">
    <text evidence="9">Belongs to the XPG/RAD2 endonuclease family. GEN subfamily.</text>
</comment>
<dbReference type="PANTHER" id="PTHR11081:SF59">
    <property type="entry name" value="FI23547P1"/>
    <property type="match status" value="1"/>
</dbReference>
<evidence type="ECO:0000256" key="6">
    <source>
        <dbReference type="ARBA" id="ARBA00022801"/>
    </source>
</evidence>
<evidence type="ECO:0000256" key="9">
    <source>
        <dbReference type="ARBA" id="ARBA00038112"/>
    </source>
</evidence>
<comment type="caution">
    <text evidence="13">The sequence shown here is derived from an EMBL/GenBank/DDBJ whole genome shotgun (WGS) entry which is preliminary data.</text>
</comment>
<keyword evidence="8" id="KW-0234">DNA repair</keyword>